<feature type="region of interest" description="Disordered" evidence="1">
    <location>
        <begin position="669"/>
        <end position="690"/>
    </location>
</feature>
<dbReference type="Gene3D" id="3.60.10.10">
    <property type="entry name" value="Endonuclease/exonuclease/phosphatase"/>
    <property type="match status" value="1"/>
</dbReference>
<dbReference type="SUPFAM" id="SSF56219">
    <property type="entry name" value="DNase I-like"/>
    <property type="match status" value="1"/>
</dbReference>
<dbReference type="GO" id="GO:0003676">
    <property type="term" value="F:nucleic acid binding"/>
    <property type="evidence" value="ECO:0007669"/>
    <property type="project" value="InterPro"/>
</dbReference>
<evidence type="ECO:0000259" key="2">
    <source>
        <dbReference type="PROSITE" id="PS50878"/>
    </source>
</evidence>
<protein>
    <recommendedName>
        <fullName evidence="2">Reverse transcriptase domain-containing protein</fullName>
    </recommendedName>
</protein>
<dbReference type="CDD" id="cd01650">
    <property type="entry name" value="RT_nLTR_like"/>
    <property type="match status" value="1"/>
</dbReference>
<organism evidence="3 4">
    <name type="scientific">Trifolium subterraneum</name>
    <name type="common">Subterranean clover</name>
    <dbReference type="NCBI Taxonomy" id="3900"/>
    <lineage>
        <taxon>Eukaryota</taxon>
        <taxon>Viridiplantae</taxon>
        <taxon>Streptophyta</taxon>
        <taxon>Embryophyta</taxon>
        <taxon>Tracheophyta</taxon>
        <taxon>Spermatophyta</taxon>
        <taxon>Magnoliopsida</taxon>
        <taxon>eudicotyledons</taxon>
        <taxon>Gunneridae</taxon>
        <taxon>Pentapetalae</taxon>
        <taxon>rosids</taxon>
        <taxon>fabids</taxon>
        <taxon>Fabales</taxon>
        <taxon>Fabaceae</taxon>
        <taxon>Papilionoideae</taxon>
        <taxon>50 kb inversion clade</taxon>
        <taxon>NPAAA clade</taxon>
        <taxon>Hologalegina</taxon>
        <taxon>IRL clade</taxon>
        <taxon>Trifolieae</taxon>
        <taxon>Trifolium</taxon>
    </lineage>
</organism>
<dbReference type="Pfam" id="PF13966">
    <property type="entry name" value="zf-RVT"/>
    <property type="match status" value="1"/>
</dbReference>
<dbReference type="InterPro" id="IPR036691">
    <property type="entry name" value="Endo/exonu/phosph_ase_sf"/>
</dbReference>
<dbReference type="SUPFAM" id="SSF54928">
    <property type="entry name" value="RNA-binding domain, RBD"/>
    <property type="match status" value="1"/>
</dbReference>
<evidence type="ECO:0000313" key="3">
    <source>
        <dbReference type="EMBL" id="GAU39751.1"/>
    </source>
</evidence>
<dbReference type="PANTHER" id="PTHR46890:SF48">
    <property type="entry name" value="RNA-DIRECTED DNA POLYMERASE"/>
    <property type="match status" value="1"/>
</dbReference>
<proteinExistence type="predicted"/>
<dbReference type="InterPro" id="IPR052343">
    <property type="entry name" value="Retrotransposon-Effector_Assoc"/>
</dbReference>
<dbReference type="EMBL" id="DF973776">
    <property type="protein sequence ID" value="GAU39751.1"/>
    <property type="molecule type" value="Genomic_DNA"/>
</dbReference>
<gene>
    <name evidence="3" type="ORF">TSUD_219940</name>
</gene>
<sequence length="1475" mass="166510">MSAREREVGREREPAIPVTAFIESKAHMRGVLTDSGEWIEVRQRHRREPRQVDEGNDRLCYTSNFHERSFSQPRHSYFHERHVSISPAHDHDQIGRTQSRFNREWDCEFRRRRNKYFSHHVFGFHRSTSGAGHQFHHSASRQQQRREATKGFEVCGMLEDVYVANKRNRYGEPYSFVKFSNVRDVTKMTKALNVVWFGHFRVRASVAKFDRHDTGGVRKPEKDKVRPVKGANEPKMNGGTTATMKPEAPKSGVVHSLTKKPKKKGGGVTIPAKEGHGPSDGPNAAERLNDVAQEKEGSVLIRKYHTEIDGVKWAKNGVVATLVNGEAIPVVQKRISDAGFDDLVLIPMGVDKGPDVMPYQRGAWVRVYRVPVHAWKVNFLKLCVFECGGFLHADSCSVDRDRLDFARVLIATPELDIIKRVENILVDGSLVEIKVVEQWGYAMGEDTCLFEEECEAKASQHDLTEERDDLEARRNVDILIEKIAYGLEKDYCNDLQGQRDEDKSVQLEGSHTSEGESAEDDVRSVDPTRPVSVCGESTTNQSTQGEFAGGILRTCVSFQPSDAQESPITRKVNDEQGWGVSNPLLSKRSRSSPLVASHSVILGSWSLEWLHDHDHGEAGHKVGRKDPRKRKEGGLLHHPVHSLKKVDRLPSKDRSEVLKVLNRNVRRWGGRNGSVSHHASSDGSSSSASSNNVWQNWVAMQGTEQMAMDDVCGLGKAIGVKMKIISWNIRGLGRLEKRKEVCKLVGDLKPLILCLLETKLQSYLFIREMSSLWQTFPNCEQVAKLRGLSDHFPLVLSANEDDWGPRPLRMLKCWKDVAGYNLFVREKWNSLQVDGWGGYVLKEKLKMIKVHVQNLASRIDCLKHRVSELDQKGEAEVLSRDEVPELHGATSDIHSLSRLHASISWQQSRTLWLKEGDAHSKYFHSVLAGHRRRNVISMIQVGGVVVEGVAPIRQTVLSHFASHFNNTNVGRPEAEVKSAVWNCDTFKSPCPDGINFGFIKDFWDELRGDIMRFISDFHRNGKLTKGLNSTFIALIPKVDNPQRLNDFRPISLAGSLHKILAKVLANRLRLVIGSVISESQTTFVKDSQILDDILIANEVVDEGRKSKKELLLFKVDFEKAYDSWIKECVGTTTTSVLVNRSPTDEFPLERGLRQGDPGLNVLMEAMVAQNLFTGYSVGELNPTPVSHLQFADDTLILGVNFNKSLLVGVNIPDSWLGEAASTLCCKDSVLTRLKKRLSGWKSRFLSFGGRLVLLNYVLTSLSVYALSFFKAPSGKWCWRMLVDREGMWFRVLAARYGMERGRLRDREIAGIREGGGESEGGWFGEHVSRRVGNGVGAEGEAWVWRRQLRVWEEEMLGECQNLLSNIFLQAQSSYRWQWQADPDTSYTVRGAYQLLTTHDSLPMDDAEHLIWHPQVPLKDSVFAWRLLRVRLPTKSNLITRGILSPAAYYCVSGYGVAESAQHLFILYSTFGSLCH</sequence>
<dbReference type="CDD" id="cd00590">
    <property type="entry name" value="RRM_SF"/>
    <property type="match status" value="1"/>
</dbReference>
<feature type="region of interest" description="Disordered" evidence="1">
    <location>
        <begin position="501"/>
        <end position="544"/>
    </location>
</feature>
<feature type="domain" description="Reverse transcriptase" evidence="2">
    <location>
        <begin position="1016"/>
        <end position="1252"/>
    </location>
</feature>
<dbReference type="InterPro" id="IPR000477">
    <property type="entry name" value="RT_dom"/>
</dbReference>
<dbReference type="InterPro" id="IPR026960">
    <property type="entry name" value="RVT-Znf"/>
</dbReference>
<dbReference type="PANTHER" id="PTHR46890">
    <property type="entry name" value="NON-LTR RETROLELEMENT REVERSE TRANSCRIPTASE-LIKE PROTEIN-RELATED"/>
    <property type="match status" value="1"/>
</dbReference>
<dbReference type="OrthoDB" id="1937528at2759"/>
<feature type="region of interest" description="Disordered" evidence="1">
    <location>
        <begin position="213"/>
        <end position="285"/>
    </location>
</feature>
<dbReference type="InterPro" id="IPR035979">
    <property type="entry name" value="RBD_domain_sf"/>
</dbReference>
<reference evidence="4" key="1">
    <citation type="journal article" date="2017" name="Front. Plant Sci.">
        <title>Climate Clever Clovers: New Paradigm to Reduce the Environmental Footprint of Ruminants by Breeding Low Methanogenic Forages Utilizing Haplotype Variation.</title>
        <authorList>
            <person name="Kaur P."/>
            <person name="Appels R."/>
            <person name="Bayer P.E."/>
            <person name="Keeble-Gagnere G."/>
            <person name="Wang J."/>
            <person name="Hirakawa H."/>
            <person name="Shirasawa K."/>
            <person name="Vercoe P."/>
            <person name="Stefanova K."/>
            <person name="Durmic Z."/>
            <person name="Nichols P."/>
            <person name="Revell C."/>
            <person name="Isobe S.N."/>
            <person name="Edwards D."/>
            <person name="Erskine W."/>
        </authorList>
    </citation>
    <scope>NUCLEOTIDE SEQUENCE [LARGE SCALE GENOMIC DNA]</scope>
    <source>
        <strain evidence="4">cv. Daliak</strain>
    </source>
</reference>
<feature type="compositionally biased region" description="Basic and acidic residues" evidence="1">
    <location>
        <begin position="213"/>
        <end position="226"/>
    </location>
</feature>
<feature type="region of interest" description="Disordered" evidence="1">
    <location>
        <begin position="615"/>
        <end position="641"/>
    </location>
</feature>
<evidence type="ECO:0000313" key="4">
    <source>
        <dbReference type="Proteomes" id="UP000242715"/>
    </source>
</evidence>
<name>A0A2Z6N7U7_TRISU</name>
<accession>A0A2Z6N7U7</accession>
<keyword evidence="4" id="KW-1185">Reference proteome</keyword>
<dbReference type="Pfam" id="PF00078">
    <property type="entry name" value="RVT_1"/>
    <property type="match status" value="1"/>
</dbReference>
<feature type="compositionally biased region" description="Basic residues" evidence="1">
    <location>
        <begin position="621"/>
        <end position="631"/>
    </location>
</feature>
<feature type="compositionally biased region" description="Polar residues" evidence="1">
    <location>
        <begin position="535"/>
        <end position="544"/>
    </location>
</feature>
<feature type="compositionally biased region" description="Low complexity" evidence="1">
    <location>
        <begin position="673"/>
        <end position="690"/>
    </location>
</feature>
<evidence type="ECO:0000256" key="1">
    <source>
        <dbReference type="SAM" id="MobiDB-lite"/>
    </source>
</evidence>
<dbReference type="PROSITE" id="PS50878">
    <property type="entry name" value="RT_POL"/>
    <property type="match status" value="1"/>
</dbReference>
<dbReference type="Proteomes" id="UP000242715">
    <property type="component" value="Unassembled WGS sequence"/>
</dbReference>